<keyword evidence="5" id="KW-1185">Reference proteome</keyword>
<dbReference type="Proteomes" id="UP000008867">
    <property type="component" value="Chromosome 3"/>
</dbReference>
<dbReference type="VEuPathDB" id="FungiDB:sr10647"/>
<accession>E6ZY42</accession>
<dbReference type="Gene3D" id="3.40.50.150">
    <property type="entry name" value="Vaccinia Virus protein VP39"/>
    <property type="match status" value="1"/>
</dbReference>
<evidence type="ECO:0000313" key="5">
    <source>
        <dbReference type="Proteomes" id="UP000008867"/>
    </source>
</evidence>
<dbReference type="SUPFAM" id="SSF53335">
    <property type="entry name" value="S-adenosyl-L-methionine-dependent methyltransferases"/>
    <property type="match status" value="1"/>
</dbReference>
<dbReference type="HOGENOM" id="CLU_034313_0_0_1"/>
<evidence type="ECO:0000256" key="3">
    <source>
        <dbReference type="ARBA" id="ARBA00022679"/>
    </source>
</evidence>
<sequence>MSSTPSRARTGVSYHSPAYWDTRFATDPREAHGFEWLSASTSLLSLLPPTLLLRDPPPRILHIGVGTSALSLDIVRYLRQHSPADWRERAKHVVNVDFSLNSVEFQRRAEWVFLQELGEEEEEEEEGEGELMGYYVLDLLDWEQVQAVLGDKSFDVVLDKSTTDSISTGEDTPFASIVASPSTHHPTLLQLAGHHKGKQAGVATTQVLGIHLAALVQHGGVWLCHSYSSARWDDVVPEGDEVWPWNEVGRTPVAVEASDPSAPQIYHYIYTLHRT</sequence>
<dbReference type="EMBL" id="FQ311452">
    <property type="protein sequence ID" value="CBQ72149.1"/>
    <property type="molecule type" value="Genomic_DNA"/>
</dbReference>
<dbReference type="eggNOG" id="ENOG502S12X">
    <property type="taxonomic scope" value="Eukaryota"/>
</dbReference>
<comment type="similarity">
    <text evidence="1">Belongs to the methyltransferase superfamily.</text>
</comment>
<evidence type="ECO:0000313" key="4">
    <source>
        <dbReference type="EMBL" id="CBQ72149.1"/>
    </source>
</evidence>
<protein>
    <submittedName>
        <fullName evidence="4">Uncharacterized protein</fullName>
    </submittedName>
</protein>
<gene>
    <name evidence="4" type="ORF">sr10647</name>
</gene>
<keyword evidence="2" id="KW-0489">Methyltransferase</keyword>
<name>E6ZY42_SPORE</name>
<dbReference type="InterPro" id="IPR029063">
    <property type="entry name" value="SAM-dependent_MTases_sf"/>
</dbReference>
<evidence type="ECO:0000256" key="1">
    <source>
        <dbReference type="ARBA" id="ARBA00008361"/>
    </source>
</evidence>
<organism evidence="4 5">
    <name type="scientific">Sporisorium reilianum (strain SRZ2)</name>
    <name type="common">Maize head smut fungus</name>
    <dbReference type="NCBI Taxonomy" id="999809"/>
    <lineage>
        <taxon>Eukaryota</taxon>
        <taxon>Fungi</taxon>
        <taxon>Dikarya</taxon>
        <taxon>Basidiomycota</taxon>
        <taxon>Ustilaginomycotina</taxon>
        <taxon>Ustilaginomycetes</taxon>
        <taxon>Ustilaginales</taxon>
        <taxon>Ustilaginaceae</taxon>
        <taxon>Sporisorium</taxon>
    </lineage>
</organism>
<evidence type="ECO:0000256" key="2">
    <source>
        <dbReference type="ARBA" id="ARBA00022603"/>
    </source>
</evidence>
<dbReference type="InterPro" id="IPR051419">
    <property type="entry name" value="Lys/N-term_MeTrsfase_sf"/>
</dbReference>
<dbReference type="PANTHER" id="PTHR12176">
    <property type="entry name" value="SAM-DEPENDENT METHYLTRANSFERASE SUPERFAMILY PROTEIN"/>
    <property type="match status" value="1"/>
</dbReference>
<dbReference type="AlphaFoldDB" id="E6ZY42"/>
<dbReference type="GO" id="GO:0032259">
    <property type="term" value="P:methylation"/>
    <property type="evidence" value="ECO:0007669"/>
    <property type="project" value="UniProtKB-KW"/>
</dbReference>
<reference evidence="4 5" key="1">
    <citation type="journal article" date="2010" name="Science">
        <title>Pathogenicity determinants in smut fungi revealed by genome comparison.</title>
        <authorList>
            <person name="Schirawski J."/>
            <person name="Mannhaupt G."/>
            <person name="Muench K."/>
            <person name="Brefort T."/>
            <person name="Schipper K."/>
            <person name="Doehlemann G."/>
            <person name="Di Stasio M."/>
            <person name="Roessel N."/>
            <person name="Mendoza-Mendoza A."/>
            <person name="Pester D."/>
            <person name="Mueller O."/>
            <person name="Winterberg B."/>
            <person name="Meyer E."/>
            <person name="Ghareeb H."/>
            <person name="Wollenberg T."/>
            <person name="Muensterkoetter M."/>
            <person name="Wong P."/>
            <person name="Walter M."/>
            <person name="Stukenbrock E."/>
            <person name="Gueldener U."/>
            <person name="Kahmann R."/>
        </authorList>
    </citation>
    <scope>NUCLEOTIDE SEQUENCE [LARGE SCALE GENOMIC DNA]</scope>
    <source>
        <strain evidence="5">SRZ2</strain>
    </source>
</reference>
<dbReference type="OrthoDB" id="411785at2759"/>
<dbReference type="PANTHER" id="PTHR12176:SF84">
    <property type="entry name" value="METHYLTRANSFERASE DOMAIN-CONTAINING PROTEIN"/>
    <property type="match status" value="1"/>
</dbReference>
<keyword evidence="3" id="KW-0808">Transferase</keyword>
<proteinExistence type="inferred from homology"/>
<dbReference type="GO" id="GO:0008168">
    <property type="term" value="F:methyltransferase activity"/>
    <property type="evidence" value="ECO:0007669"/>
    <property type="project" value="UniProtKB-KW"/>
</dbReference>